<name>A0ABR3LZ99_9TELE</name>
<keyword evidence="2" id="KW-1185">Reference proteome</keyword>
<proteinExistence type="predicted"/>
<protein>
    <submittedName>
        <fullName evidence="1">Uncharacterized protein</fullName>
    </submittedName>
</protein>
<reference evidence="1 2" key="1">
    <citation type="submission" date="2023-09" db="EMBL/GenBank/DDBJ databases">
        <authorList>
            <person name="Wang M."/>
        </authorList>
    </citation>
    <scope>NUCLEOTIDE SEQUENCE [LARGE SCALE GENOMIC DNA]</scope>
    <source>
        <strain evidence="1">GT-2023</strain>
        <tissue evidence="1">Liver</tissue>
    </source>
</reference>
<evidence type="ECO:0000313" key="2">
    <source>
        <dbReference type="Proteomes" id="UP001558613"/>
    </source>
</evidence>
<organism evidence="1 2">
    <name type="scientific">Cirrhinus molitorella</name>
    <name type="common">mud carp</name>
    <dbReference type="NCBI Taxonomy" id="172907"/>
    <lineage>
        <taxon>Eukaryota</taxon>
        <taxon>Metazoa</taxon>
        <taxon>Chordata</taxon>
        <taxon>Craniata</taxon>
        <taxon>Vertebrata</taxon>
        <taxon>Euteleostomi</taxon>
        <taxon>Actinopterygii</taxon>
        <taxon>Neopterygii</taxon>
        <taxon>Teleostei</taxon>
        <taxon>Ostariophysi</taxon>
        <taxon>Cypriniformes</taxon>
        <taxon>Cyprinidae</taxon>
        <taxon>Labeoninae</taxon>
        <taxon>Labeonini</taxon>
        <taxon>Cirrhinus</taxon>
    </lineage>
</organism>
<accession>A0ABR3LZ99</accession>
<dbReference type="Proteomes" id="UP001558613">
    <property type="component" value="Unassembled WGS sequence"/>
</dbReference>
<evidence type="ECO:0000313" key="1">
    <source>
        <dbReference type="EMBL" id="KAL1258193.1"/>
    </source>
</evidence>
<sequence>MQHHFTKWKSGEVFREDFKRRKALSRAWDTTAKRKRAGDRRRGRVRGSVGLITTPTVSRSSIGGWKKNFCSILSIAFIRGRGHSTAPYTEVGENTLDEKKALDGAQGYTRMGLKRMGKGKLKVRMWEKDVPERGGQVSPSKLEKRDIQMQPCRTPHCHPSSSRDVSLECSLETGVLLLKPLNGTSCIGVERWKDCKRERCPSGCTVTVLHSLEMRILVLPVGLKKCERKDTEGGGRALWPLCLCKYATCWTIRVYNDLGGAVPGLDYACDTHREVPSFKGKAKEFSKSGMRRIEPLTFSWSIVAVSNSDEQK</sequence>
<gene>
    <name evidence="1" type="ORF">QQF64_011437</name>
</gene>
<dbReference type="EMBL" id="JAYMGO010000017">
    <property type="protein sequence ID" value="KAL1258193.1"/>
    <property type="molecule type" value="Genomic_DNA"/>
</dbReference>
<comment type="caution">
    <text evidence="1">The sequence shown here is derived from an EMBL/GenBank/DDBJ whole genome shotgun (WGS) entry which is preliminary data.</text>
</comment>